<reference evidence="2" key="1">
    <citation type="submission" date="2022-02" db="EMBL/GenBank/DDBJ databases">
        <title>Corynebacterium sp. from urogenital microbiome.</title>
        <authorList>
            <person name="Cappelli E.A."/>
            <person name="Ribeiro T.G."/>
            <person name="Peixe L."/>
        </authorList>
    </citation>
    <scope>NUCLEOTIDE SEQUENCE</scope>
    <source>
        <strain evidence="2">C21Ua_68</strain>
    </source>
</reference>
<organism evidence="2 3">
    <name type="scientific">Corynebacterium yonathiae</name>
    <dbReference type="NCBI Taxonomy" id="2913504"/>
    <lineage>
        <taxon>Bacteria</taxon>
        <taxon>Bacillati</taxon>
        <taxon>Actinomycetota</taxon>
        <taxon>Actinomycetes</taxon>
        <taxon>Mycobacteriales</taxon>
        <taxon>Corynebacteriaceae</taxon>
        <taxon>Corynebacterium</taxon>
    </lineage>
</organism>
<dbReference type="EMBL" id="JAKMUZ010000012">
    <property type="protein sequence ID" value="MCZ9296326.1"/>
    <property type="molecule type" value="Genomic_DNA"/>
</dbReference>
<dbReference type="AlphaFoldDB" id="A0A9X3LZ34"/>
<dbReference type="InterPro" id="IPR007569">
    <property type="entry name" value="DUF559"/>
</dbReference>
<accession>A0A9X3LZ34</accession>
<evidence type="ECO:0000313" key="3">
    <source>
        <dbReference type="Proteomes" id="UP001146439"/>
    </source>
</evidence>
<feature type="domain" description="DUF559" evidence="1">
    <location>
        <begin position="179"/>
        <end position="256"/>
    </location>
</feature>
<proteinExistence type="predicted"/>
<name>A0A9X3LZ34_9CORY</name>
<comment type="caution">
    <text evidence="2">The sequence shown here is derived from an EMBL/GenBank/DDBJ whole genome shotgun (WGS) entry which is preliminary data.</text>
</comment>
<gene>
    <name evidence="2" type="ORF">L8V22_07105</name>
</gene>
<dbReference type="RefSeq" id="WP_238801648.1">
    <property type="nucleotide sequence ID" value="NZ_JAKMUZ010000012.1"/>
</dbReference>
<dbReference type="Gene3D" id="3.40.960.10">
    <property type="entry name" value="VSR Endonuclease"/>
    <property type="match status" value="1"/>
</dbReference>
<dbReference type="SUPFAM" id="SSF52980">
    <property type="entry name" value="Restriction endonuclease-like"/>
    <property type="match status" value="1"/>
</dbReference>
<evidence type="ECO:0000259" key="1">
    <source>
        <dbReference type="Pfam" id="PF04480"/>
    </source>
</evidence>
<protein>
    <submittedName>
        <fullName evidence="2">DUF559 domain-containing protein</fullName>
    </submittedName>
</protein>
<dbReference type="Pfam" id="PF04480">
    <property type="entry name" value="DUF559"/>
    <property type="match status" value="1"/>
</dbReference>
<evidence type="ECO:0000313" key="2">
    <source>
        <dbReference type="EMBL" id="MCZ9296326.1"/>
    </source>
</evidence>
<dbReference type="InterPro" id="IPR011335">
    <property type="entry name" value="Restrct_endonuc-II-like"/>
</dbReference>
<sequence>MGEWTTAELREQGLNKDAIRRKVREGSLYRVHRGIYTDTGTPQAVARALAHGLSRIHFTGKTAQEIYLGRQLTFPLEAEGPRTLKGKCFRVSHSRLRATHKVNGLPVVQPLWAARKISRACRPLLEEHYQGKYGPNRLEEDRRRMRRIPKPLKETIRHAAIGADSPPERTLSRQLRAEGIYPKHNVLIAGYRFDLKIGKLLVEVDGWEYHKHSVAFQADRSKQNAAVAHGYTVLRFTADDIIHHLSQAVLLIKATLEVLKGGTPQLPTSATAPYWQWHLCV</sequence>
<dbReference type="Proteomes" id="UP001146439">
    <property type="component" value="Unassembled WGS sequence"/>
</dbReference>